<comment type="caution">
    <text evidence="10">The sequence shown here is derived from an EMBL/GenBank/DDBJ whole genome shotgun (WGS) entry which is preliminary data.</text>
</comment>
<evidence type="ECO:0000256" key="6">
    <source>
        <dbReference type="ARBA" id="ARBA00023002"/>
    </source>
</evidence>
<dbReference type="PROSITE" id="PS00082">
    <property type="entry name" value="EXTRADIOL_DIOXYGENAS"/>
    <property type="match status" value="1"/>
</dbReference>
<protein>
    <submittedName>
        <fullName evidence="10">Catechol-2,3-dioxygenase</fullName>
    </submittedName>
</protein>
<dbReference type="InterPro" id="IPR004360">
    <property type="entry name" value="Glyas_Fos-R_dOase_dom"/>
</dbReference>
<keyword evidence="5 8" id="KW-0223">Dioxygenase</keyword>
<proteinExistence type="inferred from homology"/>
<evidence type="ECO:0000256" key="4">
    <source>
        <dbReference type="ARBA" id="ARBA00022797"/>
    </source>
</evidence>
<evidence type="ECO:0000313" key="11">
    <source>
        <dbReference type="Proteomes" id="UP000571950"/>
    </source>
</evidence>
<evidence type="ECO:0000313" key="10">
    <source>
        <dbReference type="EMBL" id="MBB3928256.1"/>
    </source>
</evidence>
<dbReference type="InterPro" id="IPR000486">
    <property type="entry name" value="Xdiol_ring_cleave_dOase_1/2"/>
</dbReference>
<comment type="cofactor">
    <cofactor evidence="1 8">
        <name>Fe(2+)</name>
        <dbReference type="ChEBI" id="CHEBI:29033"/>
    </cofactor>
</comment>
<sequence length="198" mass="22990">MNAIQPPSYTPNLMFSHLGFAVSDLGRMEDFYTRVLGFTVTDRGEVLGMDLVFLSRDPMDHHQIVLVSGRPDNLPPNPYHPQFGSLINQISFRVSSLQALRELHEILVSENVQNIMVGNHGIAWSIYCHDPDGNNLEFFVDTEWYFPQPFLIPLDLSKTDEEIIAETEKFSREQEGFEMYADWRDRIGRRMHRYNPNI</sequence>
<dbReference type="SUPFAM" id="SSF54593">
    <property type="entry name" value="Glyoxalase/Bleomycin resistance protein/Dihydroxybiphenyl dioxygenase"/>
    <property type="match status" value="1"/>
</dbReference>
<evidence type="ECO:0000256" key="7">
    <source>
        <dbReference type="ARBA" id="ARBA00023004"/>
    </source>
</evidence>
<dbReference type="InterPro" id="IPR029068">
    <property type="entry name" value="Glyas_Bleomycin-R_OHBP_Dase"/>
</dbReference>
<dbReference type="InterPro" id="IPR037523">
    <property type="entry name" value="VOC_core"/>
</dbReference>
<evidence type="ECO:0000256" key="1">
    <source>
        <dbReference type="ARBA" id="ARBA00001954"/>
    </source>
</evidence>
<accession>A0A7W6FRK8</accession>
<name>A0A7W6FRK8_9SPHN</name>
<keyword evidence="11" id="KW-1185">Reference proteome</keyword>
<dbReference type="EMBL" id="JACIDT010000021">
    <property type="protein sequence ID" value="MBB3928256.1"/>
    <property type="molecule type" value="Genomic_DNA"/>
</dbReference>
<keyword evidence="4 8" id="KW-0058">Aromatic hydrocarbons catabolism</keyword>
<evidence type="ECO:0000256" key="5">
    <source>
        <dbReference type="ARBA" id="ARBA00022964"/>
    </source>
</evidence>
<comment type="similarity">
    <text evidence="2 8">Belongs to the extradiol ring-cleavage dioxygenase family.</text>
</comment>
<gene>
    <name evidence="10" type="ORF">GGR43_004000</name>
</gene>
<dbReference type="GO" id="GO:0008198">
    <property type="term" value="F:ferrous iron binding"/>
    <property type="evidence" value="ECO:0007669"/>
    <property type="project" value="InterPro"/>
</dbReference>
<keyword evidence="7 8" id="KW-0408">Iron</keyword>
<evidence type="ECO:0000259" key="9">
    <source>
        <dbReference type="PROSITE" id="PS51819"/>
    </source>
</evidence>
<dbReference type="Pfam" id="PF00903">
    <property type="entry name" value="Glyoxalase"/>
    <property type="match status" value="1"/>
</dbReference>
<evidence type="ECO:0000256" key="8">
    <source>
        <dbReference type="RuleBase" id="RU000683"/>
    </source>
</evidence>
<feature type="domain" description="VOC" evidence="9">
    <location>
        <begin position="14"/>
        <end position="141"/>
    </location>
</feature>
<evidence type="ECO:0000256" key="3">
    <source>
        <dbReference type="ARBA" id="ARBA00022723"/>
    </source>
</evidence>
<dbReference type="PROSITE" id="PS51819">
    <property type="entry name" value="VOC"/>
    <property type="match status" value="1"/>
</dbReference>
<organism evidence="10 11">
    <name type="scientific">Sphingobium jiangsuense</name>
    <dbReference type="NCBI Taxonomy" id="870476"/>
    <lineage>
        <taxon>Bacteria</taxon>
        <taxon>Pseudomonadati</taxon>
        <taxon>Pseudomonadota</taxon>
        <taxon>Alphaproteobacteria</taxon>
        <taxon>Sphingomonadales</taxon>
        <taxon>Sphingomonadaceae</taxon>
        <taxon>Sphingobium</taxon>
    </lineage>
</organism>
<dbReference type="Proteomes" id="UP000571950">
    <property type="component" value="Unassembled WGS sequence"/>
</dbReference>
<dbReference type="GO" id="GO:0051213">
    <property type="term" value="F:dioxygenase activity"/>
    <property type="evidence" value="ECO:0007669"/>
    <property type="project" value="UniProtKB-KW"/>
</dbReference>
<keyword evidence="3" id="KW-0479">Metal-binding</keyword>
<dbReference type="AlphaFoldDB" id="A0A7W6FRK8"/>
<dbReference type="Gene3D" id="3.10.180.10">
    <property type="entry name" value="2,3-Dihydroxybiphenyl 1,2-Dioxygenase, domain 1"/>
    <property type="match status" value="1"/>
</dbReference>
<reference evidence="10 11" key="1">
    <citation type="submission" date="2020-08" db="EMBL/GenBank/DDBJ databases">
        <title>Genomic Encyclopedia of Type Strains, Phase IV (KMG-IV): sequencing the most valuable type-strain genomes for metagenomic binning, comparative biology and taxonomic classification.</title>
        <authorList>
            <person name="Goeker M."/>
        </authorList>
    </citation>
    <scope>NUCLEOTIDE SEQUENCE [LARGE SCALE GENOMIC DNA]</scope>
    <source>
        <strain evidence="10 11">DSM 26189</strain>
    </source>
</reference>
<keyword evidence="6 8" id="KW-0560">Oxidoreductase</keyword>
<dbReference type="RefSeq" id="WP_188073545.1">
    <property type="nucleotide sequence ID" value="NZ_BSPS01000011.1"/>
</dbReference>
<evidence type="ECO:0000256" key="2">
    <source>
        <dbReference type="ARBA" id="ARBA00008784"/>
    </source>
</evidence>